<dbReference type="EMBL" id="LT607413">
    <property type="protein sequence ID" value="SCE90707.1"/>
    <property type="molecule type" value="Genomic_DNA"/>
</dbReference>
<dbReference type="PROSITE" id="PS51318">
    <property type="entry name" value="TAT"/>
    <property type="match status" value="1"/>
</dbReference>
<dbReference type="InterPro" id="IPR006311">
    <property type="entry name" value="TAT_signal"/>
</dbReference>
<keyword evidence="5" id="KW-1185">Reference proteome</keyword>
<evidence type="ECO:0000256" key="2">
    <source>
        <dbReference type="SAM" id="SignalP"/>
    </source>
</evidence>
<gene>
    <name evidence="4" type="ORF">GA0070618_1825</name>
</gene>
<feature type="signal peptide" evidence="2">
    <location>
        <begin position="1"/>
        <end position="24"/>
    </location>
</feature>
<dbReference type="AlphaFoldDB" id="A0A1C4W390"/>
<feature type="region of interest" description="Disordered" evidence="1">
    <location>
        <begin position="41"/>
        <end position="84"/>
    </location>
</feature>
<reference evidence="5" key="1">
    <citation type="submission" date="2016-06" db="EMBL/GenBank/DDBJ databases">
        <authorList>
            <person name="Varghese N."/>
            <person name="Submissions Spin"/>
        </authorList>
    </citation>
    <scope>NUCLEOTIDE SEQUENCE [LARGE SCALE GENOMIC DNA]</scope>
    <source>
        <strain evidence="5">DSM 43816</strain>
    </source>
</reference>
<dbReference type="Pfam" id="PF20254">
    <property type="entry name" value="DMFA2_C"/>
    <property type="match status" value="1"/>
</dbReference>
<dbReference type="InterPro" id="IPR046540">
    <property type="entry name" value="DMFA2_C"/>
</dbReference>
<evidence type="ECO:0000313" key="5">
    <source>
        <dbReference type="Proteomes" id="UP000198253"/>
    </source>
</evidence>
<name>A0A1C4W390_MICEC</name>
<evidence type="ECO:0000256" key="1">
    <source>
        <dbReference type="SAM" id="MobiDB-lite"/>
    </source>
</evidence>
<dbReference type="OrthoDB" id="505641at2"/>
<feature type="domain" description="N,N-dimethylformamidase beta subunit-like C-terminal" evidence="3">
    <location>
        <begin position="117"/>
        <end position="493"/>
    </location>
</feature>
<keyword evidence="2" id="KW-0732">Signal</keyword>
<dbReference type="Proteomes" id="UP000198253">
    <property type="component" value="Chromosome I"/>
</dbReference>
<dbReference type="RefSeq" id="WP_088981250.1">
    <property type="nucleotide sequence ID" value="NZ_LT607413.1"/>
</dbReference>
<feature type="chain" id="PRO_5039706249" description="N,N-dimethylformamidase beta subunit-like C-terminal domain-containing protein" evidence="2">
    <location>
        <begin position="25"/>
        <end position="514"/>
    </location>
</feature>
<sequence length="514" mass="56108">MAGVRRRRALGLLALGASAATAGAFWPTASDDRRVVAGRLGSDRNSIGSTRAAAPTGPVPVVRENQAPGITWPPTDGRRPGVDDRRRQIQGYASATSVAHGETIDFHVAVDPAGPYRITVVRLGWYGGAGARELLTSPELTGGPQPLPVPHPETGALACRWPVSWTLRIPDDWTSGLYQAIFTSAEGWRGYTPFVVRDDRRAAALCVVVPFTTYQAYNQWPMDGTVGRSLYYGYRHGVLDYERRSFDVSYDRPYAGEGWPKHLDRDHDFVRWAEKRGYDLTYATTEDLHSGRLAPARHRGLVFCGHDEYWSRAMRIAAERAVAAGTSLAFLAANSVYWHIRLGPSADGRPERLVTCYKTSPDPGADAAGATTHWRSVAPDGSDAEQRLLGIQYNGIVATPQPLVVAAAEHWFWAGCGVADGDRIPGLVGGEADGTVSGNPRPAGVTGVTLGTASYPNRYRQQRVQKTHLYETPRGGVVFAAGTLFWTMALHRNGHRDERVERATANLLDRIIRS</sequence>
<proteinExistence type="predicted"/>
<dbReference type="InParanoid" id="A0A1C4W390"/>
<evidence type="ECO:0000313" key="4">
    <source>
        <dbReference type="EMBL" id="SCE90707.1"/>
    </source>
</evidence>
<accession>A0A1C4W390</accession>
<organism evidence="4 5">
    <name type="scientific">Micromonospora echinospora</name>
    <name type="common">Micromonospora purpurea</name>
    <dbReference type="NCBI Taxonomy" id="1877"/>
    <lineage>
        <taxon>Bacteria</taxon>
        <taxon>Bacillati</taxon>
        <taxon>Actinomycetota</taxon>
        <taxon>Actinomycetes</taxon>
        <taxon>Micromonosporales</taxon>
        <taxon>Micromonosporaceae</taxon>
        <taxon>Micromonospora</taxon>
    </lineage>
</organism>
<protein>
    <recommendedName>
        <fullName evidence="3">N,N-dimethylformamidase beta subunit-like C-terminal domain-containing protein</fullName>
    </recommendedName>
</protein>
<evidence type="ECO:0000259" key="3">
    <source>
        <dbReference type="Pfam" id="PF20254"/>
    </source>
</evidence>